<sequence length="334" mass="36495">MVATAGKTVFLLGAGFVGQHVIEFLLESKYAVTTIVRKEEIAAKLEKAGVKAILGTLDDHELITSQVAEHEVTINTSSSDDLPSVQAILAGVRKRVVQDLPITFIHTSGAGVMIDDARGRYKTDKVYRDDDPADIDALPPTAIHRDVDLAIVEAAREFGAKARVAIVIPPVVYGFNSNHNRLSMALPVLVKFALKHGFSGRVGEGRNVWGSVHVADLGRVYPTLVEHLGSEPSSALVENPYFFAENGTEFSWKEAAEKIGQILYKLGKIPSPETKAWEPSDLKHVIGPATEIYFGGNSRSVGTRLPKMGWVPREKDIWASLEEDEIPYMIATQI</sequence>
<keyword evidence="3" id="KW-1185">Reference proteome</keyword>
<dbReference type="Gene3D" id="3.40.50.720">
    <property type="entry name" value="NAD(P)-binding Rossmann-like Domain"/>
    <property type="match status" value="1"/>
</dbReference>
<name>A0A6G1KQ56_9PLEO</name>
<dbReference type="GO" id="GO:0004029">
    <property type="term" value="F:aldehyde dehydrogenase (NAD+) activity"/>
    <property type="evidence" value="ECO:0007669"/>
    <property type="project" value="TreeGrafter"/>
</dbReference>
<evidence type="ECO:0000313" key="3">
    <source>
        <dbReference type="Proteomes" id="UP000799428"/>
    </source>
</evidence>
<dbReference type="SUPFAM" id="SSF51735">
    <property type="entry name" value="NAD(P)-binding Rossmann-fold domains"/>
    <property type="match status" value="1"/>
</dbReference>
<dbReference type="GO" id="GO:0005737">
    <property type="term" value="C:cytoplasm"/>
    <property type="evidence" value="ECO:0007669"/>
    <property type="project" value="TreeGrafter"/>
</dbReference>
<dbReference type="Proteomes" id="UP000799428">
    <property type="component" value="Unassembled WGS sequence"/>
</dbReference>
<organism evidence="2 3">
    <name type="scientific">Pleomassaria siparia CBS 279.74</name>
    <dbReference type="NCBI Taxonomy" id="1314801"/>
    <lineage>
        <taxon>Eukaryota</taxon>
        <taxon>Fungi</taxon>
        <taxon>Dikarya</taxon>
        <taxon>Ascomycota</taxon>
        <taxon>Pezizomycotina</taxon>
        <taxon>Dothideomycetes</taxon>
        <taxon>Pleosporomycetidae</taxon>
        <taxon>Pleosporales</taxon>
        <taxon>Pleomassariaceae</taxon>
        <taxon>Pleomassaria</taxon>
    </lineage>
</organism>
<reference evidence="2" key="1">
    <citation type="journal article" date="2020" name="Stud. Mycol.">
        <title>101 Dothideomycetes genomes: a test case for predicting lifestyles and emergence of pathogens.</title>
        <authorList>
            <person name="Haridas S."/>
            <person name="Albert R."/>
            <person name="Binder M."/>
            <person name="Bloem J."/>
            <person name="Labutti K."/>
            <person name="Salamov A."/>
            <person name="Andreopoulos B."/>
            <person name="Baker S."/>
            <person name="Barry K."/>
            <person name="Bills G."/>
            <person name="Bluhm B."/>
            <person name="Cannon C."/>
            <person name="Castanera R."/>
            <person name="Culley D."/>
            <person name="Daum C."/>
            <person name="Ezra D."/>
            <person name="Gonzalez J."/>
            <person name="Henrissat B."/>
            <person name="Kuo A."/>
            <person name="Liang C."/>
            <person name="Lipzen A."/>
            <person name="Lutzoni F."/>
            <person name="Magnuson J."/>
            <person name="Mondo S."/>
            <person name="Nolan M."/>
            <person name="Ohm R."/>
            <person name="Pangilinan J."/>
            <person name="Park H.-J."/>
            <person name="Ramirez L."/>
            <person name="Alfaro M."/>
            <person name="Sun H."/>
            <person name="Tritt A."/>
            <person name="Yoshinaga Y."/>
            <person name="Zwiers L.-H."/>
            <person name="Turgeon B."/>
            <person name="Goodwin S."/>
            <person name="Spatafora J."/>
            <person name="Crous P."/>
            <person name="Grigoriev I."/>
        </authorList>
    </citation>
    <scope>NUCLEOTIDE SEQUENCE</scope>
    <source>
        <strain evidence="2">CBS 279.74</strain>
    </source>
</reference>
<dbReference type="InterPro" id="IPR036291">
    <property type="entry name" value="NAD(P)-bd_dom_sf"/>
</dbReference>
<dbReference type="EMBL" id="MU005764">
    <property type="protein sequence ID" value="KAF2714521.1"/>
    <property type="molecule type" value="Genomic_DNA"/>
</dbReference>
<evidence type="ECO:0000259" key="1">
    <source>
        <dbReference type="Pfam" id="PF13460"/>
    </source>
</evidence>
<dbReference type="InterPro" id="IPR051783">
    <property type="entry name" value="NAD(P)-dependent_oxidoreduct"/>
</dbReference>
<dbReference type="AlphaFoldDB" id="A0A6G1KQ56"/>
<dbReference type="InterPro" id="IPR016040">
    <property type="entry name" value="NAD(P)-bd_dom"/>
</dbReference>
<gene>
    <name evidence="2" type="ORF">K504DRAFT_456748</name>
</gene>
<proteinExistence type="predicted"/>
<accession>A0A6G1KQ56</accession>
<dbReference type="PANTHER" id="PTHR48079">
    <property type="entry name" value="PROTEIN YEEZ"/>
    <property type="match status" value="1"/>
</dbReference>
<evidence type="ECO:0000313" key="2">
    <source>
        <dbReference type="EMBL" id="KAF2714521.1"/>
    </source>
</evidence>
<protein>
    <submittedName>
        <fullName evidence="2">NAD(P)-binding protein</fullName>
    </submittedName>
</protein>
<feature type="domain" description="NAD(P)-binding" evidence="1">
    <location>
        <begin position="14"/>
        <end position="98"/>
    </location>
</feature>
<dbReference type="OrthoDB" id="2130169at2759"/>
<dbReference type="PANTHER" id="PTHR48079:SF6">
    <property type="entry name" value="NAD(P)-BINDING DOMAIN-CONTAINING PROTEIN-RELATED"/>
    <property type="match status" value="1"/>
</dbReference>
<dbReference type="Pfam" id="PF13460">
    <property type="entry name" value="NAD_binding_10"/>
    <property type="match status" value="1"/>
</dbReference>